<accession>A0A2I0X5T5</accession>
<evidence type="ECO:0000256" key="1">
    <source>
        <dbReference type="SAM" id="MobiDB-lite"/>
    </source>
</evidence>
<reference evidence="2 3" key="1">
    <citation type="journal article" date="2016" name="Sci. Rep.">
        <title>The Dendrobium catenatum Lindl. genome sequence provides insights into polysaccharide synthase, floral development and adaptive evolution.</title>
        <authorList>
            <person name="Zhang G.Q."/>
            <person name="Xu Q."/>
            <person name="Bian C."/>
            <person name="Tsai W.C."/>
            <person name="Yeh C.M."/>
            <person name="Liu K.W."/>
            <person name="Yoshida K."/>
            <person name="Zhang L.S."/>
            <person name="Chang S.B."/>
            <person name="Chen F."/>
            <person name="Shi Y."/>
            <person name="Su Y.Y."/>
            <person name="Zhang Y.Q."/>
            <person name="Chen L.J."/>
            <person name="Yin Y."/>
            <person name="Lin M."/>
            <person name="Huang H."/>
            <person name="Deng H."/>
            <person name="Wang Z.W."/>
            <person name="Zhu S.L."/>
            <person name="Zhao X."/>
            <person name="Deng C."/>
            <person name="Niu S.C."/>
            <person name="Huang J."/>
            <person name="Wang M."/>
            <person name="Liu G.H."/>
            <person name="Yang H.J."/>
            <person name="Xiao X.J."/>
            <person name="Hsiao Y.Y."/>
            <person name="Wu W.L."/>
            <person name="Chen Y.Y."/>
            <person name="Mitsuda N."/>
            <person name="Ohme-Takagi M."/>
            <person name="Luo Y.B."/>
            <person name="Van de Peer Y."/>
            <person name="Liu Z.J."/>
        </authorList>
    </citation>
    <scope>NUCLEOTIDE SEQUENCE [LARGE SCALE GENOMIC DNA]</scope>
    <source>
        <tissue evidence="2">The whole plant</tissue>
    </source>
</reference>
<gene>
    <name evidence="2" type="ORF">MA16_Dca006680</name>
</gene>
<evidence type="ECO:0000313" key="2">
    <source>
        <dbReference type="EMBL" id="PKU83279.1"/>
    </source>
</evidence>
<dbReference type="AlphaFoldDB" id="A0A2I0X5T5"/>
<evidence type="ECO:0000313" key="3">
    <source>
        <dbReference type="Proteomes" id="UP000233837"/>
    </source>
</evidence>
<feature type="region of interest" description="Disordered" evidence="1">
    <location>
        <begin position="69"/>
        <end position="97"/>
    </location>
</feature>
<protein>
    <submittedName>
        <fullName evidence="2">Uncharacterized protein</fullName>
    </submittedName>
</protein>
<keyword evidence="3" id="KW-1185">Reference proteome</keyword>
<organism evidence="2 3">
    <name type="scientific">Dendrobium catenatum</name>
    <dbReference type="NCBI Taxonomy" id="906689"/>
    <lineage>
        <taxon>Eukaryota</taxon>
        <taxon>Viridiplantae</taxon>
        <taxon>Streptophyta</taxon>
        <taxon>Embryophyta</taxon>
        <taxon>Tracheophyta</taxon>
        <taxon>Spermatophyta</taxon>
        <taxon>Magnoliopsida</taxon>
        <taxon>Liliopsida</taxon>
        <taxon>Asparagales</taxon>
        <taxon>Orchidaceae</taxon>
        <taxon>Epidendroideae</taxon>
        <taxon>Malaxideae</taxon>
        <taxon>Dendrobiinae</taxon>
        <taxon>Dendrobium</taxon>
    </lineage>
</organism>
<feature type="compositionally biased region" description="Polar residues" evidence="1">
    <location>
        <begin position="71"/>
        <end position="90"/>
    </location>
</feature>
<name>A0A2I0X5T5_9ASPA</name>
<dbReference type="Proteomes" id="UP000233837">
    <property type="component" value="Unassembled WGS sequence"/>
</dbReference>
<dbReference type="EMBL" id="KZ502134">
    <property type="protein sequence ID" value="PKU83279.1"/>
    <property type="molecule type" value="Genomic_DNA"/>
</dbReference>
<reference evidence="2 3" key="2">
    <citation type="journal article" date="2017" name="Nature">
        <title>The Apostasia genome and the evolution of orchids.</title>
        <authorList>
            <person name="Zhang G.Q."/>
            <person name="Liu K.W."/>
            <person name="Li Z."/>
            <person name="Lohaus R."/>
            <person name="Hsiao Y.Y."/>
            <person name="Niu S.C."/>
            <person name="Wang J.Y."/>
            <person name="Lin Y.C."/>
            <person name="Xu Q."/>
            <person name="Chen L.J."/>
            <person name="Yoshida K."/>
            <person name="Fujiwara S."/>
            <person name="Wang Z.W."/>
            <person name="Zhang Y.Q."/>
            <person name="Mitsuda N."/>
            <person name="Wang M."/>
            <person name="Liu G.H."/>
            <person name="Pecoraro L."/>
            <person name="Huang H.X."/>
            <person name="Xiao X.J."/>
            <person name="Lin M."/>
            <person name="Wu X.Y."/>
            <person name="Wu W.L."/>
            <person name="Chen Y.Y."/>
            <person name="Chang S.B."/>
            <person name="Sakamoto S."/>
            <person name="Ohme-Takagi M."/>
            <person name="Yagi M."/>
            <person name="Zeng S.J."/>
            <person name="Shen C.Y."/>
            <person name="Yeh C.M."/>
            <person name="Luo Y.B."/>
            <person name="Tsai W.C."/>
            <person name="Van de Peer Y."/>
            <person name="Liu Z.J."/>
        </authorList>
    </citation>
    <scope>NUCLEOTIDE SEQUENCE [LARGE SCALE GENOMIC DNA]</scope>
    <source>
        <tissue evidence="2">The whole plant</tissue>
    </source>
</reference>
<proteinExistence type="predicted"/>
<sequence length="97" mass="10679">MEDDAASAAGRRTPDDNILISDQRYESTKIHRSGVLRINEPTEAIRKFISTVPGKAPTARRRSPYKIISTFPGTAKSSGPLTPRRSSSLVNLPRDKT</sequence>